<proteinExistence type="predicted"/>
<accession>B9XNJ5</accession>
<reference evidence="1 2" key="1">
    <citation type="journal article" date="2011" name="J. Bacteriol.">
        <title>Genome sequence of 'Pedosphaera parvula' Ellin514, an aerobic Verrucomicrobial isolate from pasture soil.</title>
        <authorList>
            <person name="Kant R."/>
            <person name="van Passel M.W."/>
            <person name="Sangwan P."/>
            <person name="Palva A."/>
            <person name="Lucas S."/>
            <person name="Copeland A."/>
            <person name="Lapidus A."/>
            <person name="Glavina Del Rio T."/>
            <person name="Dalin E."/>
            <person name="Tice H."/>
            <person name="Bruce D."/>
            <person name="Goodwin L."/>
            <person name="Pitluck S."/>
            <person name="Chertkov O."/>
            <person name="Larimer F.W."/>
            <person name="Land M.L."/>
            <person name="Hauser L."/>
            <person name="Brettin T.S."/>
            <person name="Detter J.C."/>
            <person name="Han S."/>
            <person name="de Vos W.M."/>
            <person name="Janssen P.H."/>
            <person name="Smidt H."/>
        </authorList>
    </citation>
    <scope>NUCLEOTIDE SEQUENCE [LARGE SCALE GENOMIC DNA]</scope>
    <source>
        <strain evidence="1 2">Ellin514</strain>
    </source>
</reference>
<evidence type="ECO:0000313" key="1">
    <source>
        <dbReference type="EMBL" id="EEF58535.1"/>
    </source>
</evidence>
<dbReference type="Proteomes" id="UP000003688">
    <property type="component" value="Unassembled WGS sequence"/>
</dbReference>
<sequence length="75" mass="8644">MATPKSFDEWTATLRKRMEKRQRELGLETKQLLESFTVTAWGTVPTYEQILADFPNIVPKASNLSALEQRLARFS</sequence>
<comment type="caution">
    <text evidence="1">The sequence shown here is derived from an EMBL/GenBank/DDBJ whole genome shotgun (WGS) entry which is preliminary data.</text>
</comment>
<dbReference type="AlphaFoldDB" id="B9XNJ5"/>
<gene>
    <name evidence="1" type="ORF">Cflav_PD1725</name>
</gene>
<protein>
    <submittedName>
        <fullName evidence="1">Uncharacterized protein</fullName>
    </submittedName>
</protein>
<name>B9XNJ5_PEDPL</name>
<organism evidence="1 2">
    <name type="scientific">Pedosphaera parvula (strain Ellin514)</name>
    <dbReference type="NCBI Taxonomy" id="320771"/>
    <lineage>
        <taxon>Bacteria</taxon>
        <taxon>Pseudomonadati</taxon>
        <taxon>Verrucomicrobiota</taxon>
        <taxon>Pedosphaerae</taxon>
        <taxon>Pedosphaerales</taxon>
        <taxon>Pedosphaeraceae</taxon>
        <taxon>Pedosphaera</taxon>
    </lineage>
</organism>
<evidence type="ECO:0000313" key="2">
    <source>
        <dbReference type="Proteomes" id="UP000003688"/>
    </source>
</evidence>
<dbReference type="EMBL" id="ABOX02000041">
    <property type="protein sequence ID" value="EEF58535.1"/>
    <property type="molecule type" value="Genomic_DNA"/>
</dbReference>
<keyword evidence="2" id="KW-1185">Reference proteome</keyword>